<dbReference type="GO" id="GO:0000976">
    <property type="term" value="F:transcription cis-regulatory region binding"/>
    <property type="evidence" value="ECO:0007669"/>
    <property type="project" value="TreeGrafter"/>
</dbReference>
<dbReference type="InterPro" id="IPR050109">
    <property type="entry name" value="HTH-type_TetR-like_transc_reg"/>
</dbReference>
<evidence type="ECO:0000256" key="2">
    <source>
        <dbReference type="ARBA" id="ARBA00023125"/>
    </source>
</evidence>
<dbReference type="AlphaFoldDB" id="A0A1H1TDG2"/>
<feature type="domain" description="HTH tetR-type" evidence="5">
    <location>
        <begin position="15"/>
        <end position="75"/>
    </location>
</feature>
<evidence type="ECO:0000259" key="5">
    <source>
        <dbReference type="PROSITE" id="PS50977"/>
    </source>
</evidence>
<dbReference type="Proteomes" id="UP000199103">
    <property type="component" value="Chromosome I"/>
</dbReference>
<dbReference type="InterPro" id="IPR001647">
    <property type="entry name" value="HTH_TetR"/>
</dbReference>
<dbReference type="Pfam" id="PF00440">
    <property type="entry name" value="TetR_N"/>
    <property type="match status" value="1"/>
</dbReference>
<dbReference type="InterPro" id="IPR009057">
    <property type="entry name" value="Homeodomain-like_sf"/>
</dbReference>
<dbReference type="Gene3D" id="1.10.10.60">
    <property type="entry name" value="Homeodomain-like"/>
    <property type="match status" value="1"/>
</dbReference>
<reference evidence="6 7" key="1">
    <citation type="submission" date="2016-10" db="EMBL/GenBank/DDBJ databases">
        <authorList>
            <person name="de Groot N.N."/>
        </authorList>
    </citation>
    <scope>NUCLEOTIDE SEQUENCE [LARGE SCALE GENOMIC DNA]</scope>
    <source>
        <strain evidence="6 7">DSM 21800</strain>
    </source>
</reference>
<evidence type="ECO:0000256" key="3">
    <source>
        <dbReference type="ARBA" id="ARBA00023163"/>
    </source>
</evidence>
<dbReference type="PANTHER" id="PTHR30055:SF234">
    <property type="entry name" value="HTH-TYPE TRANSCRIPTIONAL REGULATOR BETI"/>
    <property type="match status" value="1"/>
</dbReference>
<proteinExistence type="predicted"/>
<dbReference type="SUPFAM" id="SSF46689">
    <property type="entry name" value="Homeodomain-like"/>
    <property type="match status" value="1"/>
</dbReference>
<keyword evidence="2 4" id="KW-0238">DNA-binding</keyword>
<organism evidence="6 7">
    <name type="scientific">Microlunatus soli</name>
    <dbReference type="NCBI Taxonomy" id="630515"/>
    <lineage>
        <taxon>Bacteria</taxon>
        <taxon>Bacillati</taxon>
        <taxon>Actinomycetota</taxon>
        <taxon>Actinomycetes</taxon>
        <taxon>Propionibacteriales</taxon>
        <taxon>Propionibacteriaceae</taxon>
        <taxon>Microlunatus</taxon>
    </lineage>
</organism>
<evidence type="ECO:0000313" key="7">
    <source>
        <dbReference type="Proteomes" id="UP000199103"/>
    </source>
</evidence>
<evidence type="ECO:0000313" key="6">
    <source>
        <dbReference type="EMBL" id="SDS58355.1"/>
    </source>
</evidence>
<dbReference type="RefSeq" id="WP_091524799.1">
    <property type="nucleotide sequence ID" value="NZ_LT629772.1"/>
</dbReference>
<keyword evidence="3" id="KW-0804">Transcription</keyword>
<gene>
    <name evidence="6" type="ORF">SAMN04489812_2356</name>
</gene>
<dbReference type="OrthoDB" id="8479950at2"/>
<dbReference type="GO" id="GO:0003700">
    <property type="term" value="F:DNA-binding transcription factor activity"/>
    <property type="evidence" value="ECO:0007669"/>
    <property type="project" value="TreeGrafter"/>
</dbReference>
<dbReference type="STRING" id="630515.SAMN04489812_2356"/>
<sequence length="203" mass="22372">MAAARSGPRQRLGEDERRSQIIDGCVAALARHGYRHTSLAQVALAAGVSKGLVSHYFSDREALMEQTALATVNALRDDLAARIDTTAPVAEVIRSALHEVVALGRTHGAHLRAVNAIVHNLRRADGSPRLDLHLYEETYRQQQELFRRGQRSGELRDFDTRVMAVTYQGAIDTMLAYLASHSEQDADEYADALADLLINAISR</sequence>
<name>A0A1H1TDG2_9ACTN</name>
<dbReference type="InterPro" id="IPR036271">
    <property type="entry name" value="Tet_transcr_reg_TetR-rel_C_sf"/>
</dbReference>
<evidence type="ECO:0000256" key="4">
    <source>
        <dbReference type="PROSITE-ProRule" id="PRU00335"/>
    </source>
</evidence>
<dbReference type="Gene3D" id="1.10.357.10">
    <property type="entry name" value="Tetracycline Repressor, domain 2"/>
    <property type="match status" value="1"/>
</dbReference>
<keyword evidence="7" id="KW-1185">Reference proteome</keyword>
<feature type="DNA-binding region" description="H-T-H motif" evidence="4">
    <location>
        <begin position="38"/>
        <end position="57"/>
    </location>
</feature>
<dbReference type="PRINTS" id="PR00455">
    <property type="entry name" value="HTHTETR"/>
</dbReference>
<dbReference type="SUPFAM" id="SSF48498">
    <property type="entry name" value="Tetracyclin repressor-like, C-terminal domain"/>
    <property type="match status" value="1"/>
</dbReference>
<dbReference type="PROSITE" id="PS50977">
    <property type="entry name" value="HTH_TETR_2"/>
    <property type="match status" value="1"/>
</dbReference>
<protein>
    <submittedName>
        <fullName evidence="6">DNA-binding transcriptional regulator, AcrR family</fullName>
    </submittedName>
</protein>
<accession>A0A1H1TDG2</accession>
<dbReference type="EMBL" id="LT629772">
    <property type="protein sequence ID" value="SDS58355.1"/>
    <property type="molecule type" value="Genomic_DNA"/>
</dbReference>
<evidence type="ECO:0000256" key="1">
    <source>
        <dbReference type="ARBA" id="ARBA00023015"/>
    </source>
</evidence>
<dbReference type="PANTHER" id="PTHR30055">
    <property type="entry name" value="HTH-TYPE TRANSCRIPTIONAL REGULATOR RUTR"/>
    <property type="match status" value="1"/>
</dbReference>
<keyword evidence="1" id="KW-0805">Transcription regulation</keyword>